<proteinExistence type="predicted"/>
<dbReference type="EMBL" id="JABSTV010001245">
    <property type="protein sequence ID" value="KAH7984480.1"/>
    <property type="molecule type" value="Genomic_DNA"/>
</dbReference>
<dbReference type="AlphaFoldDB" id="A0A9D4YQW9"/>
<gene>
    <name evidence="2" type="ORF">HPB52_021525</name>
</gene>
<feature type="compositionally biased region" description="Basic and acidic residues" evidence="1">
    <location>
        <begin position="45"/>
        <end position="57"/>
    </location>
</feature>
<accession>A0A9D4YQW9</accession>
<dbReference type="Proteomes" id="UP000821837">
    <property type="component" value="Chromosome 1"/>
</dbReference>
<keyword evidence="3" id="KW-1185">Reference proteome</keyword>
<dbReference type="VEuPathDB" id="VectorBase:RSAN_038887"/>
<reference evidence="2" key="2">
    <citation type="submission" date="2021-09" db="EMBL/GenBank/DDBJ databases">
        <authorList>
            <person name="Jia N."/>
            <person name="Wang J."/>
            <person name="Shi W."/>
            <person name="Du L."/>
            <person name="Sun Y."/>
            <person name="Zhan W."/>
            <person name="Jiang J."/>
            <person name="Wang Q."/>
            <person name="Zhang B."/>
            <person name="Ji P."/>
            <person name="Sakyi L.B."/>
            <person name="Cui X."/>
            <person name="Yuan T."/>
            <person name="Jiang B."/>
            <person name="Yang W."/>
            <person name="Lam T.T.-Y."/>
            <person name="Chang Q."/>
            <person name="Ding S."/>
            <person name="Wang X."/>
            <person name="Zhu J."/>
            <person name="Ruan X."/>
            <person name="Zhao L."/>
            <person name="Wei J."/>
            <person name="Que T."/>
            <person name="Du C."/>
            <person name="Cheng J."/>
            <person name="Dai P."/>
            <person name="Han X."/>
            <person name="Huang E."/>
            <person name="Gao Y."/>
            <person name="Liu J."/>
            <person name="Shao H."/>
            <person name="Ye R."/>
            <person name="Li L."/>
            <person name="Wei W."/>
            <person name="Wang X."/>
            <person name="Wang C."/>
            <person name="Huo Q."/>
            <person name="Li W."/>
            <person name="Guo W."/>
            <person name="Chen H."/>
            <person name="Chen S."/>
            <person name="Zhou L."/>
            <person name="Zhou L."/>
            <person name="Ni X."/>
            <person name="Tian J."/>
            <person name="Zhou Y."/>
            <person name="Sheng Y."/>
            <person name="Liu T."/>
            <person name="Pan Y."/>
            <person name="Xia L."/>
            <person name="Li J."/>
            <person name="Zhao F."/>
            <person name="Cao W."/>
        </authorList>
    </citation>
    <scope>NUCLEOTIDE SEQUENCE</scope>
    <source>
        <strain evidence="2">Rsan-2018</strain>
        <tissue evidence="2">Larvae</tissue>
    </source>
</reference>
<evidence type="ECO:0000313" key="2">
    <source>
        <dbReference type="EMBL" id="KAH7984480.1"/>
    </source>
</evidence>
<evidence type="ECO:0000256" key="1">
    <source>
        <dbReference type="SAM" id="MobiDB-lite"/>
    </source>
</evidence>
<reference evidence="2" key="1">
    <citation type="journal article" date="2020" name="Cell">
        <title>Large-Scale Comparative Analyses of Tick Genomes Elucidate Their Genetic Diversity and Vector Capacities.</title>
        <authorList>
            <consortium name="Tick Genome and Microbiome Consortium (TIGMIC)"/>
            <person name="Jia N."/>
            <person name="Wang J."/>
            <person name="Shi W."/>
            <person name="Du L."/>
            <person name="Sun Y."/>
            <person name="Zhan W."/>
            <person name="Jiang J.F."/>
            <person name="Wang Q."/>
            <person name="Zhang B."/>
            <person name="Ji P."/>
            <person name="Bell-Sakyi L."/>
            <person name="Cui X.M."/>
            <person name="Yuan T.T."/>
            <person name="Jiang B.G."/>
            <person name="Yang W.F."/>
            <person name="Lam T.T."/>
            <person name="Chang Q.C."/>
            <person name="Ding S.J."/>
            <person name="Wang X.J."/>
            <person name="Zhu J.G."/>
            <person name="Ruan X.D."/>
            <person name="Zhao L."/>
            <person name="Wei J.T."/>
            <person name="Ye R.Z."/>
            <person name="Que T.C."/>
            <person name="Du C.H."/>
            <person name="Zhou Y.H."/>
            <person name="Cheng J.X."/>
            <person name="Dai P.F."/>
            <person name="Guo W.B."/>
            <person name="Han X.H."/>
            <person name="Huang E.J."/>
            <person name="Li L.F."/>
            <person name="Wei W."/>
            <person name="Gao Y.C."/>
            <person name="Liu J.Z."/>
            <person name="Shao H.Z."/>
            <person name="Wang X."/>
            <person name="Wang C.C."/>
            <person name="Yang T.C."/>
            <person name="Huo Q.B."/>
            <person name="Li W."/>
            <person name="Chen H.Y."/>
            <person name="Chen S.E."/>
            <person name="Zhou L.G."/>
            <person name="Ni X.B."/>
            <person name="Tian J.H."/>
            <person name="Sheng Y."/>
            <person name="Liu T."/>
            <person name="Pan Y.S."/>
            <person name="Xia L.Y."/>
            <person name="Li J."/>
            <person name="Zhao F."/>
            <person name="Cao W.C."/>
        </authorList>
    </citation>
    <scope>NUCLEOTIDE SEQUENCE</scope>
    <source>
        <strain evidence="2">Rsan-2018</strain>
    </source>
</reference>
<organism evidence="2 3">
    <name type="scientific">Rhipicephalus sanguineus</name>
    <name type="common">Brown dog tick</name>
    <name type="synonym">Ixodes sanguineus</name>
    <dbReference type="NCBI Taxonomy" id="34632"/>
    <lineage>
        <taxon>Eukaryota</taxon>
        <taxon>Metazoa</taxon>
        <taxon>Ecdysozoa</taxon>
        <taxon>Arthropoda</taxon>
        <taxon>Chelicerata</taxon>
        <taxon>Arachnida</taxon>
        <taxon>Acari</taxon>
        <taxon>Parasitiformes</taxon>
        <taxon>Ixodida</taxon>
        <taxon>Ixodoidea</taxon>
        <taxon>Ixodidae</taxon>
        <taxon>Rhipicephalinae</taxon>
        <taxon>Rhipicephalus</taxon>
        <taxon>Rhipicephalus</taxon>
    </lineage>
</organism>
<comment type="caution">
    <text evidence="2">The sequence shown here is derived from an EMBL/GenBank/DDBJ whole genome shotgun (WGS) entry which is preliminary data.</text>
</comment>
<feature type="region of interest" description="Disordered" evidence="1">
    <location>
        <begin position="45"/>
        <end position="64"/>
    </location>
</feature>
<evidence type="ECO:0000313" key="3">
    <source>
        <dbReference type="Proteomes" id="UP000821837"/>
    </source>
</evidence>
<name>A0A9D4YQW9_RHISA</name>
<sequence length="209" mass="23258">MTPLGHGIVPHTSNDYVRLTITHKRRTFSVIGGYIHPSAKIDCSHLKTNDDTNERNPRQTSPPVAELNDTFFGISIRLTGSGGGRSVDLATQQPVSKIWRVALITIASPSSDERLDVPFTMHELDAAISVSRRSSAPGPEGITYAALRHFGQKFANLEDKILLTQIMRRYTVTSKLRMDQLQLSLEVVLKAIQGLEIKIRPRNRTMKGD</sequence>
<protein>
    <submittedName>
        <fullName evidence="2">Uncharacterized protein</fullName>
    </submittedName>
</protein>